<name>A0ABX8EKF4_9ACTN</name>
<proteinExistence type="predicted"/>
<evidence type="ECO:0000313" key="4">
    <source>
        <dbReference type="EMBL" id="QVT79553.1"/>
    </source>
</evidence>
<evidence type="ECO:0000313" key="5">
    <source>
        <dbReference type="Proteomes" id="UP000679307"/>
    </source>
</evidence>
<feature type="region of interest" description="Disordered" evidence="1">
    <location>
        <begin position="1"/>
        <end position="51"/>
    </location>
</feature>
<feature type="region of interest" description="Disordered" evidence="1">
    <location>
        <begin position="148"/>
        <end position="172"/>
    </location>
</feature>
<dbReference type="Pfam" id="PF12836">
    <property type="entry name" value="HHH_3"/>
    <property type="match status" value="1"/>
</dbReference>
<keyword evidence="5" id="KW-1185">Reference proteome</keyword>
<dbReference type="InterPro" id="IPR051675">
    <property type="entry name" value="Endo/Exo/Phosphatase_dom_1"/>
</dbReference>
<accession>A0ABX8EKF4</accession>
<sequence>MRPPTDSVRGSYDDVLQRRRDALRVRPPDPDPATPPTPGVTPGVTPGPGDPYVLPVPGRHVSRRAAQEPRAVAGRAVGEVVAGVVPAPLRGRVGLGGAQLAVLAVVVAVALSVTAWWVLRADARTVEAPAPAAGLEPAADLVALEPAAATPVPSEPAQASAPGEAASAAPAPAEGEVTVDVAGEVRRPGVVTLAAGARVVDALGEAGGARPGVDLSPLNLARVLVDGEQVLVGAPSTGATTAGAPASGAAPTAPAPAAAAPPGLVDLNTADVTALEELPEVGPVTAAAIVAWREENGGFTAVEELLEVDGIGDATHGL</sequence>
<evidence type="ECO:0000256" key="2">
    <source>
        <dbReference type="SAM" id="Phobius"/>
    </source>
</evidence>
<reference evidence="4 5" key="1">
    <citation type="submission" date="2021-05" db="EMBL/GenBank/DDBJ databases">
        <title>Complete genome of Nocardioides aquaticus KCTC 9944T isolated from meromictic and hypersaline Ekho Lake, Antarctica.</title>
        <authorList>
            <person name="Hwang K."/>
            <person name="Kim K.M."/>
            <person name="Choe H."/>
        </authorList>
    </citation>
    <scope>NUCLEOTIDE SEQUENCE [LARGE SCALE GENOMIC DNA]</scope>
    <source>
        <strain evidence="4 5">KCTC 9944</strain>
    </source>
</reference>
<gene>
    <name evidence="4" type="primary">comEA</name>
    <name evidence="4" type="ORF">ENKNEFLB_01936</name>
</gene>
<keyword evidence="2" id="KW-0812">Transmembrane</keyword>
<organism evidence="4 5">
    <name type="scientific">Nocardioides aquaticus</name>
    <dbReference type="NCBI Taxonomy" id="160826"/>
    <lineage>
        <taxon>Bacteria</taxon>
        <taxon>Bacillati</taxon>
        <taxon>Actinomycetota</taxon>
        <taxon>Actinomycetes</taxon>
        <taxon>Propionibacteriales</taxon>
        <taxon>Nocardioidaceae</taxon>
        <taxon>Nocardioides</taxon>
    </lineage>
</organism>
<feature type="domain" description="Soluble ligand binding" evidence="3">
    <location>
        <begin position="179"/>
        <end position="230"/>
    </location>
</feature>
<dbReference type="InterPro" id="IPR010994">
    <property type="entry name" value="RuvA_2-like"/>
</dbReference>
<feature type="region of interest" description="Disordered" evidence="1">
    <location>
        <begin position="236"/>
        <end position="258"/>
    </location>
</feature>
<evidence type="ECO:0000256" key="1">
    <source>
        <dbReference type="SAM" id="MobiDB-lite"/>
    </source>
</evidence>
<dbReference type="Gene3D" id="1.10.150.280">
    <property type="entry name" value="AF1531-like domain"/>
    <property type="match status" value="1"/>
</dbReference>
<dbReference type="PANTHER" id="PTHR21180:SF32">
    <property type="entry name" value="ENDONUCLEASE_EXONUCLEASE_PHOSPHATASE FAMILY DOMAIN-CONTAINING PROTEIN 1"/>
    <property type="match status" value="1"/>
</dbReference>
<feature type="compositionally biased region" description="Pro residues" evidence="1">
    <location>
        <begin position="30"/>
        <end position="39"/>
    </location>
</feature>
<dbReference type="Pfam" id="PF10531">
    <property type="entry name" value="SLBB"/>
    <property type="match status" value="1"/>
</dbReference>
<feature type="transmembrane region" description="Helical" evidence="2">
    <location>
        <begin position="100"/>
        <end position="119"/>
    </location>
</feature>
<dbReference type="EMBL" id="CP075371">
    <property type="protein sequence ID" value="QVT79553.1"/>
    <property type="molecule type" value="Genomic_DNA"/>
</dbReference>
<evidence type="ECO:0000259" key="3">
    <source>
        <dbReference type="Pfam" id="PF10531"/>
    </source>
</evidence>
<dbReference type="RefSeq" id="WP_214058985.1">
    <property type="nucleotide sequence ID" value="NZ_CP075371.1"/>
</dbReference>
<feature type="compositionally biased region" description="Basic and acidic residues" evidence="1">
    <location>
        <begin position="11"/>
        <end position="29"/>
    </location>
</feature>
<dbReference type="SUPFAM" id="SSF47781">
    <property type="entry name" value="RuvA domain 2-like"/>
    <property type="match status" value="1"/>
</dbReference>
<keyword evidence="2" id="KW-0472">Membrane</keyword>
<keyword evidence="2" id="KW-1133">Transmembrane helix</keyword>
<dbReference type="Gene3D" id="3.10.560.10">
    <property type="entry name" value="Outer membrane lipoprotein wza domain like"/>
    <property type="match status" value="1"/>
</dbReference>
<protein>
    <submittedName>
        <fullName evidence="4">ComE operon protein 1</fullName>
    </submittedName>
</protein>
<dbReference type="InterPro" id="IPR019554">
    <property type="entry name" value="Soluble_ligand-bd"/>
</dbReference>
<dbReference type="Proteomes" id="UP000679307">
    <property type="component" value="Chromosome"/>
</dbReference>
<dbReference type="PANTHER" id="PTHR21180">
    <property type="entry name" value="ENDONUCLEASE/EXONUCLEASE/PHOSPHATASE FAMILY DOMAIN-CONTAINING PROTEIN 1"/>
    <property type="match status" value="1"/>
</dbReference>